<dbReference type="PRINTS" id="PR00344">
    <property type="entry name" value="BCTRLSENSOR"/>
</dbReference>
<feature type="domain" description="Histidine kinase" evidence="6">
    <location>
        <begin position="91"/>
        <end position="312"/>
    </location>
</feature>
<dbReference type="AlphaFoldDB" id="A0AA52EGR1"/>
<dbReference type="InterPro" id="IPR004358">
    <property type="entry name" value="Sig_transdc_His_kin-like_C"/>
</dbReference>
<evidence type="ECO:0000256" key="5">
    <source>
        <dbReference type="SAM" id="Coils"/>
    </source>
</evidence>
<dbReference type="PANTHER" id="PTHR45339">
    <property type="entry name" value="HYBRID SIGNAL TRANSDUCTION HISTIDINE KINASE J"/>
    <property type="match status" value="1"/>
</dbReference>
<gene>
    <name evidence="8" type="ORF">QGN29_09390</name>
</gene>
<dbReference type="Pfam" id="PF00072">
    <property type="entry name" value="Response_reg"/>
    <property type="match status" value="1"/>
</dbReference>
<dbReference type="GO" id="GO:0000155">
    <property type="term" value="F:phosphorelay sensor kinase activity"/>
    <property type="evidence" value="ECO:0007669"/>
    <property type="project" value="InterPro"/>
</dbReference>
<feature type="modified residue" description="4-aspartylphosphate" evidence="4">
    <location>
        <position position="388"/>
    </location>
</feature>
<dbReference type="SMART" id="SM00388">
    <property type="entry name" value="HisKA"/>
    <property type="match status" value="1"/>
</dbReference>
<keyword evidence="5" id="KW-0175">Coiled coil</keyword>
<evidence type="ECO:0000256" key="1">
    <source>
        <dbReference type="ARBA" id="ARBA00000085"/>
    </source>
</evidence>
<evidence type="ECO:0000259" key="6">
    <source>
        <dbReference type="PROSITE" id="PS50109"/>
    </source>
</evidence>
<evidence type="ECO:0000313" key="8">
    <source>
        <dbReference type="EMBL" id="WND01766.1"/>
    </source>
</evidence>
<dbReference type="InterPro" id="IPR036097">
    <property type="entry name" value="HisK_dim/P_sf"/>
</dbReference>
<evidence type="ECO:0000259" key="7">
    <source>
        <dbReference type="PROSITE" id="PS50110"/>
    </source>
</evidence>
<evidence type="ECO:0000313" key="9">
    <source>
        <dbReference type="Proteomes" id="UP001268683"/>
    </source>
</evidence>
<dbReference type="CDD" id="cd17546">
    <property type="entry name" value="REC_hyHK_CKI1_RcsC-like"/>
    <property type="match status" value="1"/>
</dbReference>
<protein>
    <recommendedName>
        <fullName evidence="2">histidine kinase</fullName>
        <ecNumber evidence="2">2.7.13.3</ecNumber>
    </recommendedName>
</protein>
<dbReference type="EMBL" id="CP123872">
    <property type="protein sequence ID" value="WND01766.1"/>
    <property type="molecule type" value="Genomic_DNA"/>
</dbReference>
<dbReference type="PANTHER" id="PTHR45339:SF5">
    <property type="entry name" value="HISTIDINE KINASE"/>
    <property type="match status" value="1"/>
</dbReference>
<dbReference type="SMART" id="SM00448">
    <property type="entry name" value="REC"/>
    <property type="match status" value="1"/>
</dbReference>
<evidence type="ECO:0000256" key="2">
    <source>
        <dbReference type="ARBA" id="ARBA00012438"/>
    </source>
</evidence>
<dbReference type="RefSeq" id="WP_310797596.1">
    <property type="nucleotide sequence ID" value="NZ_CP123872.1"/>
</dbReference>
<accession>A0AA52EGR1</accession>
<dbReference type="EC" id="2.7.13.3" evidence="2"/>
<dbReference type="Pfam" id="PF00512">
    <property type="entry name" value="HisKA"/>
    <property type="match status" value="1"/>
</dbReference>
<dbReference type="InterPro" id="IPR005467">
    <property type="entry name" value="His_kinase_dom"/>
</dbReference>
<name>A0AA52EGR1_9PROT</name>
<feature type="domain" description="Response regulatory" evidence="7">
    <location>
        <begin position="339"/>
        <end position="457"/>
    </location>
</feature>
<dbReference type="Pfam" id="PF02518">
    <property type="entry name" value="HATPase_c"/>
    <property type="match status" value="1"/>
</dbReference>
<dbReference type="Gene3D" id="3.40.50.2300">
    <property type="match status" value="1"/>
</dbReference>
<dbReference type="KEGG" id="tmk:QGN29_09390"/>
<evidence type="ECO:0000256" key="3">
    <source>
        <dbReference type="ARBA" id="ARBA00022553"/>
    </source>
</evidence>
<dbReference type="PROSITE" id="PS50110">
    <property type="entry name" value="RESPONSE_REGULATORY"/>
    <property type="match status" value="1"/>
</dbReference>
<proteinExistence type="predicted"/>
<evidence type="ECO:0000256" key="4">
    <source>
        <dbReference type="PROSITE-ProRule" id="PRU00169"/>
    </source>
</evidence>
<dbReference type="InterPro" id="IPR001789">
    <property type="entry name" value="Sig_transdc_resp-reg_receiver"/>
</dbReference>
<dbReference type="InterPro" id="IPR003661">
    <property type="entry name" value="HisK_dim/P_dom"/>
</dbReference>
<dbReference type="InterPro" id="IPR003594">
    <property type="entry name" value="HATPase_dom"/>
</dbReference>
<dbReference type="Gene3D" id="3.30.565.10">
    <property type="entry name" value="Histidine kinase-like ATPase, C-terminal domain"/>
    <property type="match status" value="1"/>
</dbReference>
<dbReference type="InterPro" id="IPR036890">
    <property type="entry name" value="HATPase_C_sf"/>
</dbReference>
<sequence>MDQTIRLEKRATRERLARKQAEQLLTDKSRALYQKNQELVEMRDSLEETVDSRTLDLQDKIRELIELQAELKEAKEQAEEASRLKSRFVAAISHEIRTPLNGIIGSLDVLSYEELPLKAQELVTLAMKNGETLNVLLTDILDFSKFEEASFTLDEECFSLQELLTSLQQFWAPQCSEHAIKFDVKYEGQNGDIFKGDPGRIRQILNNFISNAVKYADSEAIEVLAKVMKQKQGGSLLYLAVKDFGVGLSQDEKDIIFNAFTQSEKVDPVKVQGSGLGLSICKQLATLMQGSVGVRSYPGLGSQFWLRIPAERVSDAAAIQEIPSFEMQPFGDLLSFTPKVLIVEDVISNQMIVKMMLENMGIAVRVASTGKEAFHASREENFDAIFMDIGLPDVDGVTVTNSIKKDVKNKNSETPVIAFTAYGMEEEKQRFHQNGMTGLIRKPVKHEDIYKGLMDILVR</sequence>
<dbReference type="SUPFAM" id="SSF52172">
    <property type="entry name" value="CheY-like"/>
    <property type="match status" value="1"/>
</dbReference>
<feature type="coiled-coil region" evidence="5">
    <location>
        <begin position="57"/>
        <end position="91"/>
    </location>
</feature>
<dbReference type="SUPFAM" id="SSF47384">
    <property type="entry name" value="Homodimeric domain of signal transducing histidine kinase"/>
    <property type="match status" value="1"/>
</dbReference>
<dbReference type="InterPro" id="IPR011006">
    <property type="entry name" value="CheY-like_superfamily"/>
</dbReference>
<dbReference type="Proteomes" id="UP001268683">
    <property type="component" value="Chromosome"/>
</dbReference>
<dbReference type="CDD" id="cd00082">
    <property type="entry name" value="HisKA"/>
    <property type="match status" value="1"/>
</dbReference>
<dbReference type="Gene3D" id="1.10.287.130">
    <property type="match status" value="1"/>
</dbReference>
<dbReference type="PROSITE" id="PS50109">
    <property type="entry name" value="HIS_KIN"/>
    <property type="match status" value="1"/>
</dbReference>
<dbReference type="SUPFAM" id="SSF55874">
    <property type="entry name" value="ATPase domain of HSP90 chaperone/DNA topoisomerase II/histidine kinase"/>
    <property type="match status" value="1"/>
</dbReference>
<comment type="catalytic activity">
    <reaction evidence="1">
        <text>ATP + protein L-histidine = ADP + protein N-phospho-L-histidine.</text>
        <dbReference type="EC" id="2.7.13.3"/>
    </reaction>
</comment>
<dbReference type="SMART" id="SM00387">
    <property type="entry name" value="HATPase_c"/>
    <property type="match status" value="1"/>
</dbReference>
<reference evidence="8" key="1">
    <citation type="submission" date="2023-04" db="EMBL/GenBank/DDBJ databases">
        <title>Complete genome sequence of Temperatibacter marinus.</title>
        <authorList>
            <person name="Rong J.-C."/>
            <person name="Yi M.-L."/>
            <person name="Zhao Q."/>
        </authorList>
    </citation>
    <scope>NUCLEOTIDE SEQUENCE</scope>
    <source>
        <strain evidence="8">NBRC 110045</strain>
    </source>
</reference>
<organism evidence="8 9">
    <name type="scientific">Temperatibacter marinus</name>
    <dbReference type="NCBI Taxonomy" id="1456591"/>
    <lineage>
        <taxon>Bacteria</taxon>
        <taxon>Pseudomonadati</taxon>
        <taxon>Pseudomonadota</taxon>
        <taxon>Alphaproteobacteria</taxon>
        <taxon>Kordiimonadales</taxon>
        <taxon>Temperatibacteraceae</taxon>
        <taxon>Temperatibacter</taxon>
    </lineage>
</organism>
<keyword evidence="3 4" id="KW-0597">Phosphoprotein</keyword>
<keyword evidence="9" id="KW-1185">Reference proteome</keyword>